<dbReference type="Pfam" id="PF00644">
    <property type="entry name" value="PARP"/>
    <property type="match status" value="1"/>
</dbReference>
<proteinExistence type="predicted"/>
<organism evidence="2 3">
    <name type="scientific">Favolaschia claudopus</name>
    <dbReference type="NCBI Taxonomy" id="2862362"/>
    <lineage>
        <taxon>Eukaryota</taxon>
        <taxon>Fungi</taxon>
        <taxon>Dikarya</taxon>
        <taxon>Basidiomycota</taxon>
        <taxon>Agaricomycotina</taxon>
        <taxon>Agaricomycetes</taxon>
        <taxon>Agaricomycetidae</taxon>
        <taxon>Agaricales</taxon>
        <taxon>Marasmiineae</taxon>
        <taxon>Mycenaceae</taxon>
        <taxon>Favolaschia</taxon>
    </lineage>
</organism>
<reference evidence="2 3" key="1">
    <citation type="journal article" date="2024" name="J Genomics">
        <title>Draft genome sequencing and assembly of Favolaschia claudopus CIRM-BRFM 2984 isolated from oak limbs.</title>
        <authorList>
            <person name="Navarro D."/>
            <person name="Drula E."/>
            <person name="Chaduli D."/>
            <person name="Cazenave R."/>
            <person name="Ahrendt S."/>
            <person name="Wang J."/>
            <person name="Lipzen A."/>
            <person name="Daum C."/>
            <person name="Barry K."/>
            <person name="Grigoriev I.V."/>
            <person name="Favel A."/>
            <person name="Rosso M.N."/>
            <person name="Martin F."/>
        </authorList>
    </citation>
    <scope>NUCLEOTIDE SEQUENCE [LARGE SCALE GENOMIC DNA]</scope>
    <source>
        <strain evidence="2 3">CIRM-BRFM 2984</strain>
    </source>
</reference>
<accession>A0AAW0A676</accession>
<evidence type="ECO:0000259" key="1">
    <source>
        <dbReference type="Pfam" id="PF00644"/>
    </source>
</evidence>
<keyword evidence="3" id="KW-1185">Reference proteome</keyword>
<feature type="domain" description="PARP catalytic" evidence="1">
    <location>
        <begin position="102"/>
        <end position="181"/>
    </location>
</feature>
<dbReference type="Gene3D" id="3.90.228.10">
    <property type="match status" value="1"/>
</dbReference>
<dbReference type="Proteomes" id="UP001362999">
    <property type="component" value="Unassembled WGS sequence"/>
</dbReference>
<dbReference type="GO" id="GO:0003950">
    <property type="term" value="F:NAD+ poly-ADP-ribosyltransferase activity"/>
    <property type="evidence" value="ECO:0007669"/>
    <property type="project" value="InterPro"/>
</dbReference>
<dbReference type="EMBL" id="JAWWNJ010000083">
    <property type="protein sequence ID" value="KAK7001570.1"/>
    <property type="molecule type" value="Genomic_DNA"/>
</dbReference>
<name>A0AAW0A676_9AGAR</name>
<evidence type="ECO:0000313" key="3">
    <source>
        <dbReference type="Proteomes" id="UP001362999"/>
    </source>
</evidence>
<dbReference type="SUPFAM" id="SSF56399">
    <property type="entry name" value="ADP-ribosylation"/>
    <property type="match status" value="1"/>
</dbReference>
<dbReference type="InterPro" id="IPR012317">
    <property type="entry name" value="Poly(ADP-ribose)pol_cat_dom"/>
</dbReference>
<sequence>MPNISILTGLLYLEPKSALLLSDSSTKYCPSRQQNLTGRCELRIDSQHLYCAIYFDFTVLHTHRALIGNIQLMWHGTIRTCTLGDDPNNLNLCTDLGCSLCRILQGGYSIDKARPTGMLGKGIYFSPLSSKASQYTRNTKSSKYHALILNRVAVGTTCTTAQARNNFTDPPAGYHSVSAGGGGGLVKFDETCIYDADMVLPIMLYLYKAP</sequence>
<comment type="caution">
    <text evidence="2">The sequence shown here is derived from an EMBL/GenBank/DDBJ whole genome shotgun (WGS) entry which is preliminary data.</text>
</comment>
<protein>
    <recommendedName>
        <fullName evidence="1">PARP catalytic domain-containing protein</fullName>
    </recommendedName>
</protein>
<evidence type="ECO:0000313" key="2">
    <source>
        <dbReference type="EMBL" id="KAK7001570.1"/>
    </source>
</evidence>
<dbReference type="AlphaFoldDB" id="A0AAW0A676"/>
<gene>
    <name evidence="2" type="ORF">R3P38DRAFT_1799241</name>
</gene>